<keyword evidence="1" id="KW-0812">Transmembrane</keyword>
<keyword evidence="1" id="KW-1133">Transmembrane helix</keyword>
<reference evidence="2" key="1">
    <citation type="submission" date="2018-05" db="EMBL/GenBank/DDBJ databases">
        <authorList>
            <person name="Lanie J.A."/>
            <person name="Ng W.-L."/>
            <person name="Kazmierczak K.M."/>
            <person name="Andrzejewski T.M."/>
            <person name="Davidsen T.M."/>
            <person name="Wayne K.J."/>
            <person name="Tettelin H."/>
            <person name="Glass J.I."/>
            <person name="Rusch D."/>
            <person name="Podicherti R."/>
            <person name="Tsui H.-C.T."/>
            <person name="Winkler M.E."/>
        </authorList>
    </citation>
    <scope>NUCLEOTIDE SEQUENCE</scope>
</reference>
<dbReference type="AlphaFoldDB" id="A0A382ZIY4"/>
<feature type="transmembrane region" description="Helical" evidence="1">
    <location>
        <begin position="18"/>
        <end position="39"/>
    </location>
</feature>
<sequence>VPVALTKSPVVGLCDQLIANHLIVSAALVLLALGVGYTVTRAITRRILRLRDGAV</sequence>
<organism evidence="2">
    <name type="scientific">marine metagenome</name>
    <dbReference type="NCBI Taxonomy" id="408172"/>
    <lineage>
        <taxon>unclassified sequences</taxon>
        <taxon>metagenomes</taxon>
        <taxon>ecological metagenomes</taxon>
    </lineage>
</organism>
<dbReference type="EMBL" id="UINC01184016">
    <property type="protein sequence ID" value="SVD95035.1"/>
    <property type="molecule type" value="Genomic_DNA"/>
</dbReference>
<keyword evidence="1" id="KW-0472">Membrane</keyword>
<feature type="non-terminal residue" evidence="2">
    <location>
        <position position="1"/>
    </location>
</feature>
<accession>A0A382ZIY4</accession>
<name>A0A382ZIY4_9ZZZZ</name>
<evidence type="ECO:0000313" key="2">
    <source>
        <dbReference type="EMBL" id="SVD95035.1"/>
    </source>
</evidence>
<gene>
    <name evidence="2" type="ORF">METZ01_LOCUS447889</name>
</gene>
<evidence type="ECO:0000256" key="1">
    <source>
        <dbReference type="SAM" id="Phobius"/>
    </source>
</evidence>
<proteinExistence type="predicted"/>
<protein>
    <submittedName>
        <fullName evidence="2">Uncharacterized protein</fullName>
    </submittedName>
</protein>